<feature type="domain" description="Methyl-accepting transducer" evidence="6">
    <location>
        <begin position="505"/>
        <end position="734"/>
    </location>
</feature>
<evidence type="ECO:0000256" key="3">
    <source>
        <dbReference type="PROSITE-ProRule" id="PRU00284"/>
    </source>
</evidence>
<evidence type="ECO:0000256" key="2">
    <source>
        <dbReference type="ARBA" id="ARBA00029447"/>
    </source>
</evidence>
<organism evidence="7 8">
    <name type="scientific">Malaciobacter halophilus</name>
    <dbReference type="NCBI Taxonomy" id="197482"/>
    <lineage>
        <taxon>Bacteria</taxon>
        <taxon>Pseudomonadati</taxon>
        <taxon>Campylobacterota</taxon>
        <taxon>Epsilonproteobacteria</taxon>
        <taxon>Campylobacterales</taxon>
        <taxon>Arcobacteraceae</taxon>
        <taxon>Malaciobacter</taxon>
    </lineage>
</organism>
<keyword evidence="5" id="KW-0472">Membrane</keyword>
<evidence type="ECO:0000256" key="4">
    <source>
        <dbReference type="SAM" id="Coils"/>
    </source>
</evidence>
<dbReference type="InterPro" id="IPR051310">
    <property type="entry name" value="MCP_chemotaxis"/>
</dbReference>
<dbReference type="Gene3D" id="1.10.287.950">
    <property type="entry name" value="Methyl-accepting chemotaxis protein"/>
    <property type="match status" value="1"/>
</dbReference>
<dbReference type="InterPro" id="IPR004089">
    <property type="entry name" value="MCPsignal_dom"/>
</dbReference>
<dbReference type="Gene3D" id="6.10.340.10">
    <property type="match status" value="1"/>
</dbReference>
<comment type="caution">
    <text evidence="7">The sequence shown here is derived from an EMBL/GenBank/DDBJ whole genome shotgun (WGS) entry which is preliminary data.</text>
</comment>
<keyword evidence="5" id="KW-1133">Transmembrane helix</keyword>
<evidence type="ECO:0000256" key="5">
    <source>
        <dbReference type="SAM" id="Phobius"/>
    </source>
</evidence>
<feature type="coiled-coil region" evidence="4">
    <location>
        <begin position="524"/>
        <end position="568"/>
    </location>
</feature>
<dbReference type="Pfam" id="PF17201">
    <property type="entry name" value="Cache_3-Cache_2"/>
    <property type="match status" value="1"/>
</dbReference>
<reference evidence="7 8" key="1">
    <citation type="submission" date="2017-09" db="EMBL/GenBank/DDBJ databases">
        <title>Genomics of the genus Arcobacter.</title>
        <authorList>
            <person name="Perez-Cataluna A."/>
            <person name="Figueras M.J."/>
            <person name="Salas-Masso N."/>
        </authorList>
    </citation>
    <scope>NUCLEOTIDE SEQUENCE [LARGE SCALE GENOMIC DNA]</scope>
    <source>
        <strain evidence="7 8">DSM 18005</strain>
    </source>
</reference>
<dbReference type="OrthoDB" id="9781638at2"/>
<keyword evidence="8" id="KW-1185">Reference proteome</keyword>
<dbReference type="InterPro" id="IPR033462">
    <property type="entry name" value="Cache_3-Cache_2"/>
</dbReference>
<dbReference type="PROSITE" id="PS50111">
    <property type="entry name" value="CHEMOTAXIS_TRANSDUC_2"/>
    <property type="match status" value="1"/>
</dbReference>
<evidence type="ECO:0000313" key="7">
    <source>
        <dbReference type="EMBL" id="PKI81276.1"/>
    </source>
</evidence>
<evidence type="ECO:0000259" key="6">
    <source>
        <dbReference type="PROSITE" id="PS50111"/>
    </source>
</evidence>
<dbReference type="AlphaFoldDB" id="A0A2N1J3Z9"/>
<dbReference type="SUPFAM" id="SSF103190">
    <property type="entry name" value="Sensory domain-like"/>
    <property type="match status" value="1"/>
</dbReference>
<dbReference type="InterPro" id="IPR029151">
    <property type="entry name" value="Sensor-like_sf"/>
</dbReference>
<dbReference type="RefSeq" id="WP_101184374.1">
    <property type="nucleotide sequence ID" value="NZ_CP031218.1"/>
</dbReference>
<dbReference type="GO" id="GO:0007165">
    <property type="term" value="P:signal transduction"/>
    <property type="evidence" value="ECO:0007669"/>
    <property type="project" value="UniProtKB-KW"/>
</dbReference>
<dbReference type="PANTHER" id="PTHR43531:SF11">
    <property type="entry name" value="METHYL-ACCEPTING CHEMOTAXIS PROTEIN 3"/>
    <property type="match status" value="1"/>
</dbReference>
<dbReference type="CDD" id="cd11386">
    <property type="entry name" value="MCP_signal"/>
    <property type="match status" value="1"/>
</dbReference>
<dbReference type="SUPFAM" id="SSF58104">
    <property type="entry name" value="Methyl-accepting chemotaxis protein (MCP) signaling domain"/>
    <property type="match status" value="1"/>
</dbReference>
<dbReference type="PANTHER" id="PTHR43531">
    <property type="entry name" value="PROTEIN ICFG"/>
    <property type="match status" value="1"/>
</dbReference>
<feature type="transmembrane region" description="Helical" evidence="5">
    <location>
        <begin position="319"/>
        <end position="342"/>
    </location>
</feature>
<evidence type="ECO:0000313" key="8">
    <source>
        <dbReference type="Proteomes" id="UP000233248"/>
    </source>
</evidence>
<keyword evidence="4" id="KW-0175">Coiled coil</keyword>
<keyword evidence="1" id="KW-0145">Chemotaxis</keyword>
<sequence length="752" mass="83581">MFKKLNNLNIVSKTTIVLALVLSILLISINIFSATYTKNIISEKVSAQLKERLHQISQTLIVYDELLKNTADNLYDAFESQFSNIELDSTQMIKVNGVDTPLITNNGITLNNNFDFVDNYTKLKGSTATVFARKADDFVRVTTSLKRADGSRTLGTFLGKKSPAYDAIMSGKKYFGTAHLFGSDYMAVYNPIIKDNKVIGILYVGYNYTKSFNDFKQRLKDIKVGENGFLYIVSTKKKTKGKVILHPTKEGQNILKDSSDANVKAIFQKEFGDIEYDWTNPKTNETETKVTIFEDYKDRGWKLVIDTIKDDFLHESKNFTMILAVLSLVSIFVVAGVILYIIKKLVVSPLHNLQTGLLEFFEFLSGAKKQTKQIKIKSSDEIGLMSKVINDNVAKIEENIKVDNLLIEDTVEVASLVSKGYLDKKISKPSNNLMLNELKDVVNNMLDSINHHINNVQDLLNSYTDYDYTKRLDSKNVEADIKKLYENSNILGESATNMLKQNLKNGQILQDSAKELNEIISNLSNSSNEQAASLEETAASLEELTSTMKNSQQSMQTMKNNSNTLSDEVTTGEKLASNTASSMDEINEQTQAIAEAITVIDQIAFQTNILSLNAAVEAATAGEAGKGFAVVAAEVRNLASRSGEAADEIKKIVENATLKANEGKDIAAQMIKGYEKLRENIQETTQIISEVTNTSNEQLNGLEQINHAVTDLDKITQTNANVARKATTISDDTNKISQIIVQEAKKAKFNQD</sequence>
<dbReference type="EMBL" id="NXIF01000020">
    <property type="protein sequence ID" value="PKI81276.1"/>
    <property type="molecule type" value="Genomic_DNA"/>
</dbReference>
<dbReference type="GO" id="GO:0004888">
    <property type="term" value="F:transmembrane signaling receptor activity"/>
    <property type="evidence" value="ECO:0007669"/>
    <property type="project" value="TreeGrafter"/>
</dbReference>
<keyword evidence="3" id="KW-0807">Transducer</keyword>
<dbReference type="GO" id="GO:0006935">
    <property type="term" value="P:chemotaxis"/>
    <property type="evidence" value="ECO:0007669"/>
    <property type="project" value="UniProtKB-KW"/>
</dbReference>
<dbReference type="Proteomes" id="UP000233248">
    <property type="component" value="Unassembled WGS sequence"/>
</dbReference>
<proteinExistence type="inferred from homology"/>
<dbReference type="SMART" id="SM00283">
    <property type="entry name" value="MA"/>
    <property type="match status" value="1"/>
</dbReference>
<dbReference type="KEGG" id="ahs:AHALO_0349"/>
<dbReference type="Pfam" id="PF00015">
    <property type="entry name" value="MCPsignal"/>
    <property type="match status" value="1"/>
</dbReference>
<evidence type="ECO:0000256" key="1">
    <source>
        <dbReference type="ARBA" id="ARBA00022500"/>
    </source>
</evidence>
<dbReference type="GO" id="GO:0005886">
    <property type="term" value="C:plasma membrane"/>
    <property type="evidence" value="ECO:0007669"/>
    <property type="project" value="TreeGrafter"/>
</dbReference>
<accession>A0A2N1J3Z9</accession>
<gene>
    <name evidence="7" type="ORF">CP960_05295</name>
</gene>
<protein>
    <submittedName>
        <fullName evidence="7">Chemotaxis protein</fullName>
    </submittedName>
</protein>
<comment type="similarity">
    <text evidence="2">Belongs to the methyl-accepting chemotaxis (MCP) protein family.</text>
</comment>
<keyword evidence="5" id="KW-0812">Transmembrane</keyword>
<name>A0A2N1J3Z9_9BACT</name>
<dbReference type="Gene3D" id="3.30.450.20">
    <property type="entry name" value="PAS domain"/>
    <property type="match status" value="1"/>
</dbReference>